<dbReference type="AlphaFoldDB" id="A0A6J3MBV0"/>
<protein>
    <submittedName>
        <fullName evidence="3">Uncharacterized protein</fullName>
    </submittedName>
</protein>
<feature type="compositionally biased region" description="Low complexity" evidence="1">
    <location>
        <begin position="39"/>
        <end position="65"/>
    </location>
</feature>
<proteinExistence type="predicted"/>
<evidence type="ECO:0000313" key="2">
    <source>
        <dbReference type="Proteomes" id="UP000504637"/>
    </source>
</evidence>
<reference evidence="3" key="3">
    <citation type="submission" date="2025-08" db="UniProtKB">
        <authorList>
            <consortium name="RefSeq"/>
        </authorList>
    </citation>
    <scope>IDENTIFICATION</scope>
    <source>
        <strain evidence="3">CBS 342.82</strain>
    </source>
</reference>
<dbReference type="RefSeq" id="XP_033462394.1">
    <property type="nucleotide sequence ID" value="XM_033607424.1"/>
</dbReference>
<keyword evidence="2" id="KW-1185">Reference proteome</keyword>
<dbReference type="GeneID" id="54365224"/>
<gene>
    <name evidence="3" type="ORF">K489DRAFT_408031</name>
</gene>
<evidence type="ECO:0000256" key="1">
    <source>
        <dbReference type="SAM" id="MobiDB-lite"/>
    </source>
</evidence>
<name>A0A6J3MBV0_9PEZI</name>
<dbReference type="Proteomes" id="UP000504637">
    <property type="component" value="Unplaced"/>
</dbReference>
<dbReference type="OrthoDB" id="5359669at2759"/>
<reference evidence="3" key="2">
    <citation type="submission" date="2020-04" db="EMBL/GenBank/DDBJ databases">
        <authorList>
            <consortium name="NCBI Genome Project"/>
        </authorList>
    </citation>
    <scope>NUCLEOTIDE SEQUENCE</scope>
    <source>
        <strain evidence="3">CBS 342.82</strain>
    </source>
</reference>
<organism evidence="3">
    <name type="scientific">Dissoconium aciculare CBS 342.82</name>
    <dbReference type="NCBI Taxonomy" id="1314786"/>
    <lineage>
        <taxon>Eukaryota</taxon>
        <taxon>Fungi</taxon>
        <taxon>Dikarya</taxon>
        <taxon>Ascomycota</taxon>
        <taxon>Pezizomycotina</taxon>
        <taxon>Dothideomycetes</taxon>
        <taxon>Dothideomycetidae</taxon>
        <taxon>Mycosphaerellales</taxon>
        <taxon>Dissoconiaceae</taxon>
        <taxon>Dissoconium</taxon>
    </lineage>
</organism>
<reference evidence="3" key="1">
    <citation type="submission" date="2020-01" db="EMBL/GenBank/DDBJ databases">
        <authorList>
            <consortium name="DOE Joint Genome Institute"/>
            <person name="Haridas S."/>
            <person name="Albert R."/>
            <person name="Binder M."/>
            <person name="Bloem J."/>
            <person name="Labutti K."/>
            <person name="Salamov A."/>
            <person name="Andreopoulos B."/>
            <person name="Baker S.E."/>
            <person name="Barry K."/>
            <person name="Bills G."/>
            <person name="Bluhm B.H."/>
            <person name="Cannon C."/>
            <person name="Castanera R."/>
            <person name="Culley D.E."/>
            <person name="Daum C."/>
            <person name="Ezra D."/>
            <person name="Gonzalez J.B."/>
            <person name="Henrissat B."/>
            <person name="Kuo A."/>
            <person name="Liang C."/>
            <person name="Lipzen A."/>
            <person name="Lutzoni F."/>
            <person name="Magnuson J."/>
            <person name="Mondo S."/>
            <person name="Nolan M."/>
            <person name="Ohm R."/>
            <person name="Pangilinan J."/>
            <person name="Park H.-J."/>
            <person name="Ramirez L."/>
            <person name="Alfaro M."/>
            <person name="Sun H."/>
            <person name="Tritt A."/>
            <person name="Yoshinaga Y."/>
            <person name="Zwiers L.-H."/>
            <person name="Turgeon B.G."/>
            <person name="Goodwin S.B."/>
            <person name="Spatafora J.W."/>
            <person name="Crous P.W."/>
            <person name="Grigoriev I.V."/>
        </authorList>
    </citation>
    <scope>NUCLEOTIDE SEQUENCE</scope>
    <source>
        <strain evidence="3">CBS 342.82</strain>
    </source>
</reference>
<accession>A0A6J3MBV0</accession>
<feature type="compositionally biased region" description="Polar residues" evidence="1">
    <location>
        <begin position="27"/>
        <end position="36"/>
    </location>
</feature>
<sequence length="292" mass="31967">MAATNSFYTSSPTVFMQPASSDQYFASSHYVDQNGQAIRPSEPSSSTHTSRSATLTSTTPLAETPGSIAGKKRSRGDNPDGEDDAQSLLPEQSDVRSVFELGHIKRPSIASRKSQRVDSDASSNDHLAQLVLPAQMRDVTTEPLVDKATRELGVSWARMDSSEARQISQAAYTKWIQNHYSNLKDVAIWFEYGSEEIPAYLVRALNAYNGQQEFYIFSNDLTEARLVTREPEDLISRLSMMPALHLAAPGGQIHAKLDTAGGAEDSVTSSPYSASKVEEYSSFCAAHAMEMD</sequence>
<feature type="region of interest" description="Disordered" evidence="1">
    <location>
        <begin position="27"/>
        <end position="92"/>
    </location>
</feature>
<evidence type="ECO:0000313" key="3">
    <source>
        <dbReference type="RefSeq" id="XP_033462394.1"/>
    </source>
</evidence>